<dbReference type="InterPro" id="IPR006311">
    <property type="entry name" value="TAT_signal"/>
</dbReference>
<evidence type="ECO:0000256" key="4">
    <source>
        <dbReference type="PIRSR" id="PIRSR004846-1"/>
    </source>
</evidence>
<keyword evidence="3 5" id="KW-0732">Signal</keyword>
<comment type="similarity">
    <text evidence="1">Belongs to the bacterial solute-binding protein ModA family.</text>
</comment>
<dbReference type="Gene3D" id="3.40.190.10">
    <property type="entry name" value="Periplasmic binding protein-like II"/>
    <property type="match status" value="2"/>
</dbReference>
<proteinExistence type="inferred from homology"/>
<dbReference type="HOGENOM" id="CLU_065520_1_0_5"/>
<evidence type="ECO:0000313" key="6">
    <source>
        <dbReference type="EMBL" id="ADZ70995.1"/>
    </source>
</evidence>
<reference evidence="6 7" key="1">
    <citation type="journal article" date="2011" name="J. Bacteriol.">
        <title>Complete genome sequence of Polymorphum gilvum SL003B-26A1T, a crude oil-degrading bacterium from oil-polluted saline soil.</title>
        <authorList>
            <person name="Li S.G."/>
            <person name="Tang Y.Q."/>
            <person name="Nie Y."/>
            <person name="Cai M."/>
            <person name="Wu X.L."/>
        </authorList>
    </citation>
    <scope>NUCLEOTIDE SEQUENCE [LARGE SCALE GENOMIC DNA]</scope>
    <source>
        <strain evidence="7">LMG 25793 / CGMCC 1.9160 / SL003B-26A1</strain>
    </source>
</reference>
<dbReference type="KEGG" id="pgv:SL003B_2571"/>
<dbReference type="PANTHER" id="PTHR30632">
    <property type="entry name" value="MOLYBDATE-BINDING PERIPLASMIC PROTEIN"/>
    <property type="match status" value="1"/>
</dbReference>
<name>F2J3H0_POLGS</name>
<dbReference type="CDD" id="cd13539">
    <property type="entry name" value="PBP2_AvModA"/>
    <property type="match status" value="1"/>
</dbReference>
<feature type="binding site" evidence="4">
    <location>
        <position position="176"/>
    </location>
    <ligand>
        <name>molybdate</name>
        <dbReference type="ChEBI" id="CHEBI:36264"/>
    </ligand>
</feature>
<dbReference type="PIRSF" id="PIRSF004846">
    <property type="entry name" value="ModA"/>
    <property type="match status" value="1"/>
</dbReference>
<dbReference type="PANTHER" id="PTHR30632:SF14">
    <property type="entry name" value="TUNGSTATE_MOLYBDATE_CHROMATE-BINDING PROTEIN MODA"/>
    <property type="match status" value="1"/>
</dbReference>
<accession>F2J3H0</accession>
<dbReference type="InterPro" id="IPR005950">
    <property type="entry name" value="ModA"/>
</dbReference>
<feature type="signal peptide" evidence="5">
    <location>
        <begin position="1"/>
        <end position="24"/>
    </location>
</feature>
<dbReference type="InterPro" id="IPR050682">
    <property type="entry name" value="ModA/WtpA"/>
</dbReference>
<gene>
    <name evidence="6" type="ordered locus">SL003B_2571</name>
</gene>
<dbReference type="eggNOG" id="COG0725">
    <property type="taxonomic scope" value="Bacteria"/>
</dbReference>
<feature type="binding site" evidence="4">
    <location>
        <position position="63"/>
    </location>
    <ligand>
        <name>molybdate</name>
        <dbReference type="ChEBI" id="CHEBI:36264"/>
    </ligand>
</feature>
<feature type="chain" id="PRO_5003278734" evidence="5">
    <location>
        <begin position="25"/>
        <end position="260"/>
    </location>
</feature>
<keyword evidence="2 4" id="KW-0479">Metal-binding</keyword>
<evidence type="ECO:0000256" key="3">
    <source>
        <dbReference type="ARBA" id="ARBA00022729"/>
    </source>
</evidence>
<dbReference type="NCBIfam" id="TIGR01256">
    <property type="entry name" value="modA"/>
    <property type="match status" value="1"/>
</dbReference>
<dbReference type="GO" id="GO:0030973">
    <property type="term" value="F:molybdate ion binding"/>
    <property type="evidence" value="ECO:0007669"/>
    <property type="project" value="InterPro"/>
</dbReference>
<evidence type="ECO:0000256" key="5">
    <source>
        <dbReference type="SAM" id="SignalP"/>
    </source>
</evidence>
<dbReference type="InterPro" id="IPR044084">
    <property type="entry name" value="AvModA-like_subst-bd"/>
</dbReference>
<dbReference type="STRING" id="991905.SL003B_2571"/>
<keyword evidence="4" id="KW-0500">Molybdenum</keyword>
<sequence>MSITRRSVVAAFAAIALSATQLSAQNQAPVVAAASDLQFAVAEIAEAFKVETGKEVRLSMGSTGNFARQIREGAPFQIFMAADEKFIAELHRDGFTRNEGDLYAIGRIVVKVPTGSMLMADGSLESLRKALAEGKITRFAIANPDHAPYGMRAREALIHAGLWEPLQPFLVLGENVSQAAQFALSGNAEGGIIAYSLALSPDLAVKGSHDLIPADWHNPLRQRMVLLKNAGPVAEAFYDYMQSASARQIMERYGFVLPNE</sequence>
<dbReference type="Proteomes" id="UP000008130">
    <property type="component" value="Chromosome"/>
</dbReference>
<dbReference type="AlphaFoldDB" id="F2J3H0"/>
<dbReference type="Pfam" id="PF13531">
    <property type="entry name" value="SBP_bac_11"/>
    <property type="match status" value="1"/>
</dbReference>
<keyword evidence="7" id="KW-1185">Reference proteome</keyword>
<dbReference type="GO" id="GO:0046872">
    <property type="term" value="F:metal ion binding"/>
    <property type="evidence" value="ECO:0007669"/>
    <property type="project" value="UniProtKB-KW"/>
</dbReference>
<dbReference type="GO" id="GO:0015689">
    <property type="term" value="P:molybdate ion transport"/>
    <property type="evidence" value="ECO:0007669"/>
    <property type="project" value="InterPro"/>
</dbReference>
<organism evidence="6 7">
    <name type="scientific">Polymorphum gilvum (strain LMG 25793 / CGMCC 1.9160 / SL003B-26A1)</name>
    <dbReference type="NCBI Taxonomy" id="991905"/>
    <lineage>
        <taxon>Bacteria</taxon>
        <taxon>Pseudomonadati</taxon>
        <taxon>Pseudomonadota</taxon>
        <taxon>Alphaproteobacteria</taxon>
        <taxon>Rhodobacterales</taxon>
        <taxon>Paracoccaceae</taxon>
        <taxon>Polymorphum</taxon>
    </lineage>
</organism>
<protein>
    <submittedName>
        <fullName evidence="6">Molybdenum ABC transporter, periplasmic molybdate-binding protein</fullName>
    </submittedName>
</protein>
<dbReference type="PROSITE" id="PS51318">
    <property type="entry name" value="TAT"/>
    <property type="match status" value="1"/>
</dbReference>
<evidence type="ECO:0000256" key="2">
    <source>
        <dbReference type="ARBA" id="ARBA00022723"/>
    </source>
</evidence>
<dbReference type="EMBL" id="CP002568">
    <property type="protein sequence ID" value="ADZ70995.1"/>
    <property type="molecule type" value="Genomic_DNA"/>
</dbReference>
<dbReference type="PATRIC" id="fig|991905.3.peg.2634"/>
<dbReference type="SUPFAM" id="SSF53850">
    <property type="entry name" value="Periplasmic binding protein-like II"/>
    <property type="match status" value="1"/>
</dbReference>
<evidence type="ECO:0000313" key="7">
    <source>
        <dbReference type="Proteomes" id="UP000008130"/>
    </source>
</evidence>
<evidence type="ECO:0000256" key="1">
    <source>
        <dbReference type="ARBA" id="ARBA00009175"/>
    </source>
</evidence>